<evidence type="ECO:0000256" key="9">
    <source>
        <dbReference type="ARBA" id="ARBA00022840"/>
    </source>
</evidence>
<dbReference type="Gene3D" id="3.40.50.300">
    <property type="entry name" value="P-loop containing nucleotide triphosphate hydrolases"/>
    <property type="match status" value="1"/>
</dbReference>
<dbReference type="SUPFAM" id="SSF103473">
    <property type="entry name" value="MFS general substrate transporter"/>
    <property type="match status" value="1"/>
</dbReference>
<comment type="catalytic activity">
    <reaction evidence="12">
        <text>dTMP + ATP = dTDP + ADP</text>
        <dbReference type="Rhea" id="RHEA:13517"/>
        <dbReference type="ChEBI" id="CHEBI:30616"/>
        <dbReference type="ChEBI" id="CHEBI:58369"/>
        <dbReference type="ChEBI" id="CHEBI:63528"/>
        <dbReference type="ChEBI" id="CHEBI:456216"/>
        <dbReference type="EC" id="2.7.4.9"/>
    </reaction>
</comment>
<dbReference type="PANTHER" id="PTHR43266">
    <property type="entry name" value="MACROLIDE-EFFLUX PROTEIN"/>
    <property type="match status" value="1"/>
</dbReference>
<evidence type="ECO:0000256" key="3">
    <source>
        <dbReference type="ARBA" id="ARBA00022475"/>
    </source>
</evidence>
<dbReference type="HAMAP" id="MF_00165">
    <property type="entry name" value="Thymidylate_kinase"/>
    <property type="match status" value="1"/>
</dbReference>
<feature type="transmembrane region" description="Helical" evidence="13">
    <location>
        <begin position="40"/>
        <end position="63"/>
    </location>
</feature>
<dbReference type="GO" id="GO:0004798">
    <property type="term" value="F:dTMP kinase activity"/>
    <property type="evidence" value="ECO:0007669"/>
    <property type="project" value="UniProtKB-EC"/>
</dbReference>
<feature type="transmembrane region" description="Helical" evidence="13">
    <location>
        <begin position="350"/>
        <end position="373"/>
    </location>
</feature>
<keyword evidence="4 12" id="KW-0808">Transferase</keyword>
<feature type="transmembrane region" description="Helical" evidence="13">
    <location>
        <begin position="75"/>
        <end position="99"/>
    </location>
</feature>
<dbReference type="SUPFAM" id="SSF52540">
    <property type="entry name" value="P-loop containing nucleoside triphosphate hydrolases"/>
    <property type="match status" value="1"/>
</dbReference>
<dbReference type="Pfam" id="PF02223">
    <property type="entry name" value="Thymidylate_kin"/>
    <property type="match status" value="1"/>
</dbReference>
<dbReference type="CDD" id="cd01672">
    <property type="entry name" value="TMPK"/>
    <property type="match status" value="1"/>
</dbReference>
<dbReference type="InterPro" id="IPR036259">
    <property type="entry name" value="MFS_trans_sf"/>
</dbReference>
<evidence type="ECO:0000256" key="11">
    <source>
        <dbReference type="ARBA" id="ARBA00023136"/>
    </source>
</evidence>
<dbReference type="InterPro" id="IPR018094">
    <property type="entry name" value="Thymidylate_kinase"/>
</dbReference>
<dbReference type="PANTHER" id="PTHR43266:SF2">
    <property type="entry name" value="MAJOR FACILITATOR SUPERFAMILY (MFS) PROFILE DOMAIN-CONTAINING PROTEIN"/>
    <property type="match status" value="1"/>
</dbReference>
<comment type="function">
    <text evidence="12">Phosphorylation of dTMP to form dTDP in both de novo and salvage pathways of dTTP synthesis.</text>
</comment>
<feature type="transmembrane region" description="Helical" evidence="13">
    <location>
        <begin position="128"/>
        <end position="148"/>
    </location>
</feature>
<evidence type="ECO:0000256" key="10">
    <source>
        <dbReference type="ARBA" id="ARBA00022989"/>
    </source>
</evidence>
<dbReference type="Gene3D" id="1.20.1250.20">
    <property type="entry name" value="MFS general substrate transporter like domains"/>
    <property type="match status" value="2"/>
</dbReference>
<evidence type="ECO:0000256" key="2">
    <source>
        <dbReference type="ARBA" id="ARBA00022448"/>
    </source>
</evidence>
<organism evidence="15 16">
    <name type="scientific">Tenggerimyces flavus</name>
    <dbReference type="NCBI Taxonomy" id="1708749"/>
    <lineage>
        <taxon>Bacteria</taxon>
        <taxon>Bacillati</taxon>
        <taxon>Actinomycetota</taxon>
        <taxon>Actinomycetes</taxon>
        <taxon>Propionibacteriales</taxon>
        <taxon>Nocardioidaceae</taxon>
        <taxon>Tenggerimyces</taxon>
    </lineage>
</organism>
<feature type="transmembrane region" description="Helical" evidence="13">
    <location>
        <begin position="326"/>
        <end position="344"/>
    </location>
</feature>
<keyword evidence="3" id="KW-1003">Cell membrane</keyword>
<keyword evidence="6 12" id="KW-0545">Nucleotide biosynthesis</keyword>
<feature type="domain" description="Thymidylate kinase-like" evidence="14">
    <location>
        <begin position="483"/>
        <end position="672"/>
    </location>
</feature>
<evidence type="ECO:0000256" key="6">
    <source>
        <dbReference type="ARBA" id="ARBA00022727"/>
    </source>
</evidence>
<dbReference type="InterPro" id="IPR039430">
    <property type="entry name" value="Thymidylate_kin-like_dom"/>
</dbReference>
<keyword evidence="11 13" id="KW-0472">Membrane</keyword>
<keyword evidence="2" id="KW-0813">Transport</keyword>
<feature type="transmembrane region" description="Helical" evidence="13">
    <location>
        <begin position="294"/>
        <end position="314"/>
    </location>
</feature>
<keyword evidence="7 12" id="KW-0547">Nucleotide-binding</keyword>
<dbReference type="EMBL" id="JBHRZH010000016">
    <property type="protein sequence ID" value="MFC3762908.1"/>
    <property type="molecule type" value="Genomic_DNA"/>
</dbReference>
<dbReference type="InterPro" id="IPR027417">
    <property type="entry name" value="P-loop_NTPase"/>
</dbReference>
<feature type="transmembrane region" description="Helical" evidence="13">
    <location>
        <begin position="427"/>
        <end position="447"/>
    </location>
</feature>
<evidence type="ECO:0000256" key="7">
    <source>
        <dbReference type="ARBA" id="ARBA00022741"/>
    </source>
</evidence>
<keyword evidence="9 12" id="KW-0067">ATP-binding</keyword>
<evidence type="ECO:0000256" key="4">
    <source>
        <dbReference type="ARBA" id="ARBA00022679"/>
    </source>
</evidence>
<dbReference type="InterPro" id="IPR010290">
    <property type="entry name" value="TM_effector"/>
</dbReference>
<evidence type="ECO:0000259" key="14">
    <source>
        <dbReference type="Pfam" id="PF02223"/>
    </source>
</evidence>
<evidence type="ECO:0000256" key="5">
    <source>
        <dbReference type="ARBA" id="ARBA00022692"/>
    </source>
</evidence>
<name>A0ABV7YFN2_9ACTN</name>
<comment type="similarity">
    <text evidence="12">Belongs to the thymidylate kinase family.</text>
</comment>
<evidence type="ECO:0000256" key="1">
    <source>
        <dbReference type="ARBA" id="ARBA00004651"/>
    </source>
</evidence>
<keyword evidence="16" id="KW-1185">Reference proteome</keyword>
<dbReference type="NCBIfam" id="TIGR00041">
    <property type="entry name" value="DTMP_kinase"/>
    <property type="match status" value="1"/>
</dbReference>
<accession>A0ABV7YFN2</accession>
<gene>
    <name evidence="12 15" type="primary">tmk</name>
    <name evidence="15" type="ORF">ACFOUW_18860</name>
</gene>
<feature type="transmembrane region" description="Helical" evidence="13">
    <location>
        <begin position="168"/>
        <end position="189"/>
    </location>
</feature>
<dbReference type="Pfam" id="PF05977">
    <property type="entry name" value="MFS_3"/>
    <property type="match status" value="1"/>
</dbReference>
<dbReference type="InterPro" id="IPR018095">
    <property type="entry name" value="Thymidylate_kin_CS"/>
</dbReference>
<dbReference type="PROSITE" id="PS01331">
    <property type="entry name" value="THYMIDYLATE_KINASE"/>
    <property type="match status" value="1"/>
</dbReference>
<dbReference type="EC" id="2.7.4.9" evidence="12"/>
<protein>
    <recommendedName>
        <fullName evidence="12">Thymidylate kinase</fullName>
        <ecNumber evidence="12">2.7.4.9</ecNumber>
    </recommendedName>
    <alternativeName>
        <fullName evidence="12">dTMP kinase</fullName>
    </alternativeName>
</protein>
<comment type="caution">
    <text evidence="15">The sequence shown here is derived from an EMBL/GenBank/DDBJ whole genome shotgun (WGS) entry which is preliminary data.</text>
</comment>
<dbReference type="Proteomes" id="UP001595699">
    <property type="component" value="Unassembled WGS sequence"/>
</dbReference>
<feature type="transmembrane region" description="Helical" evidence="13">
    <location>
        <begin position="106"/>
        <end position="122"/>
    </location>
</feature>
<feature type="transmembrane region" description="Helical" evidence="13">
    <location>
        <begin position="260"/>
        <end position="282"/>
    </location>
</feature>
<feature type="binding site" evidence="12">
    <location>
        <begin position="485"/>
        <end position="492"/>
    </location>
    <ligand>
        <name>ATP</name>
        <dbReference type="ChEBI" id="CHEBI:30616"/>
    </ligand>
</feature>
<keyword evidence="10 13" id="KW-1133">Transmembrane helix</keyword>
<dbReference type="RefSeq" id="WP_205113812.1">
    <property type="nucleotide sequence ID" value="NZ_JAFBCM010000001.1"/>
</dbReference>
<feature type="transmembrane region" description="Helical" evidence="13">
    <location>
        <begin position="394"/>
        <end position="415"/>
    </location>
</feature>
<evidence type="ECO:0000256" key="12">
    <source>
        <dbReference type="HAMAP-Rule" id="MF_00165"/>
    </source>
</evidence>
<proteinExistence type="inferred from homology"/>
<evidence type="ECO:0000313" key="16">
    <source>
        <dbReference type="Proteomes" id="UP001595699"/>
    </source>
</evidence>
<dbReference type="CDD" id="cd06173">
    <property type="entry name" value="MFS_MefA_like"/>
    <property type="match status" value="1"/>
</dbReference>
<sequence>MSEQAHPEGDSSNGGDAARTAAPPAHALGAVLKIAAFRKLWIALGLSSLGDWLGLLALTAMASQLAQGDYRAQNFAIAGVLLLRLLPAVVVGPLGGYIADRLDRRWTLVIGDVLRFGLFVSIPIVGNLFWLLTATVLIECVSLVWLPAKDAAVPNLVPRERLAVANQLSLVTTYGSALPAALLFTLLALLNKSLSATLNWFASPVDLALYFNSATFLVGAIVASRLHELSGQGAGNGSEERQGVLRAIFVGWKFVARNKLVRGLVIGVVGAFGVGGVVIGLGRTYVADLGGGEAGYGVLFGAVFLGLAGGMAFGPRLLTGFSRKRMFGLALTGAGGSLVMMALVQNIVLVSGFTVLLGFCAGIAWITGYTMLGMEVDDAIRGRTFAFVQSLTRVVLAAVLAAAPGIAGAIGAHQISLLGKGTITYNGASITFLIAGLAATFLGVFSYRQMDDRRKVSLIRDLRGAFSGHERGVFSDTGLFIALEGGEGSGKSTQVRRLEAWLVERGLRVVATHEPGATPVGQTIRSIVLGNATGSLSPRTEALLYAADKAEHVDTMVRPELDEGAIVITDRYIDSTLAYQGGGRDLAQREVLRLSRWATSGLRPHLTVLLDIPPEVGLARGAANGPADRIESESLEFHQRVRQGFLDLALLDPDRYLVVDATQQPAEIADQIRARVESLLEPVATESDVPVPVDSPEEARR</sequence>
<reference evidence="16" key="1">
    <citation type="journal article" date="2019" name="Int. J. Syst. Evol. Microbiol.">
        <title>The Global Catalogue of Microorganisms (GCM) 10K type strain sequencing project: providing services to taxonomists for standard genome sequencing and annotation.</title>
        <authorList>
            <consortium name="The Broad Institute Genomics Platform"/>
            <consortium name="The Broad Institute Genome Sequencing Center for Infectious Disease"/>
            <person name="Wu L."/>
            <person name="Ma J."/>
        </authorList>
    </citation>
    <scope>NUCLEOTIDE SEQUENCE [LARGE SCALE GENOMIC DNA]</scope>
    <source>
        <strain evidence="16">CGMCC 4.7241</strain>
    </source>
</reference>
<comment type="subcellular location">
    <subcellularLocation>
        <location evidence="1">Cell membrane</location>
        <topology evidence="1">Multi-pass membrane protein</topology>
    </subcellularLocation>
</comment>
<keyword evidence="8 12" id="KW-0418">Kinase</keyword>
<evidence type="ECO:0000256" key="8">
    <source>
        <dbReference type="ARBA" id="ARBA00022777"/>
    </source>
</evidence>
<keyword evidence="5 13" id="KW-0812">Transmembrane</keyword>
<feature type="transmembrane region" description="Helical" evidence="13">
    <location>
        <begin position="209"/>
        <end position="226"/>
    </location>
</feature>
<evidence type="ECO:0000313" key="15">
    <source>
        <dbReference type="EMBL" id="MFC3762908.1"/>
    </source>
</evidence>
<evidence type="ECO:0000256" key="13">
    <source>
        <dbReference type="SAM" id="Phobius"/>
    </source>
</evidence>